<reference evidence="1 2" key="1">
    <citation type="submission" date="2021-07" db="EMBL/GenBank/DDBJ databases">
        <authorList>
            <person name="Kim M.K."/>
        </authorList>
    </citation>
    <scope>NUCLEOTIDE SEQUENCE [LARGE SCALE GENOMIC DNA]</scope>
    <source>
        <strain evidence="1 2">HLY7-15</strain>
    </source>
</reference>
<dbReference type="Proteomes" id="UP000774935">
    <property type="component" value="Unassembled WGS sequence"/>
</dbReference>
<dbReference type="RefSeq" id="WP_199110563.1">
    <property type="nucleotide sequence ID" value="NZ_JAHWXQ010000003.1"/>
</dbReference>
<evidence type="ECO:0000313" key="2">
    <source>
        <dbReference type="Proteomes" id="UP000774935"/>
    </source>
</evidence>
<organism evidence="1 2">
    <name type="scientific">Pontibacter populi</name>
    <dbReference type="NCBI Taxonomy" id="890055"/>
    <lineage>
        <taxon>Bacteria</taxon>
        <taxon>Pseudomonadati</taxon>
        <taxon>Bacteroidota</taxon>
        <taxon>Cytophagia</taxon>
        <taxon>Cytophagales</taxon>
        <taxon>Hymenobacteraceae</taxon>
        <taxon>Pontibacter</taxon>
    </lineage>
</organism>
<keyword evidence="2" id="KW-1185">Reference proteome</keyword>
<proteinExistence type="predicted"/>
<gene>
    <name evidence="1" type="ORF">KYK27_13480</name>
</gene>
<comment type="caution">
    <text evidence="1">The sequence shown here is derived from an EMBL/GenBank/DDBJ whole genome shotgun (WGS) entry which is preliminary data.</text>
</comment>
<name>A0ABS6XDK3_9BACT</name>
<sequence length="131" mass="14749">MLKLKKRIDGYLKYPLMWVMLLWAFTMPGHEVRIYNFLIRALAGKPTTVFGYARTEVSSSEKQQQESYAYLEAAPATSFAGKIKFQPLGTESGSFYFSPDNAATFSSFTGYSFKDPARKDQLLIALLPNAP</sequence>
<accession>A0ABS6XDK3</accession>
<protein>
    <submittedName>
        <fullName evidence="1">Uncharacterized protein</fullName>
    </submittedName>
</protein>
<evidence type="ECO:0000313" key="1">
    <source>
        <dbReference type="EMBL" id="MBW3366068.1"/>
    </source>
</evidence>
<dbReference type="EMBL" id="JAHWXQ010000003">
    <property type="protein sequence ID" value="MBW3366068.1"/>
    <property type="molecule type" value="Genomic_DNA"/>
</dbReference>